<dbReference type="AlphaFoldDB" id="A0AA40EQE7"/>
<evidence type="ECO:0000313" key="4">
    <source>
        <dbReference type="Proteomes" id="UP001172155"/>
    </source>
</evidence>
<feature type="region of interest" description="Disordered" evidence="1">
    <location>
        <begin position="27"/>
        <end position="68"/>
    </location>
</feature>
<evidence type="ECO:0000256" key="1">
    <source>
        <dbReference type="SAM" id="MobiDB-lite"/>
    </source>
</evidence>
<evidence type="ECO:0000256" key="2">
    <source>
        <dbReference type="SAM" id="SignalP"/>
    </source>
</evidence>
<keyword evidence="4" id="KW-1185">Reference proteome</keyword>
<accession>A0AA40EQE7</accession>
<sequence>MVGGRRVLLSIAALALDTALGGPLRYRDDGASGNSSPVSAGIQQQPDTPTSIPTRTTRLPPGPPPRSTAQLMVTKEVETFWLTAAPTTTHTSKEGGEDPYPYPGQWGAADELYTNEEAPTRSADTSAPTRSPPAVAGTTTEIPPLATGPSRTVAAPPSPETPLLPTAAAVTTSPPRLPPTRPTFSPVTYVTSESFDLGTGPVQPLTSGGTHVYYPPFETGMPTPEKPTEPEVTKGSSKTMTATPCQPSDEYMPKTIYSIIYTSTVTWYGQPADYTPLYPPITLPEPSCVTVPVEETPTPEPMARYSIISTTWCTSTGVGTRFRTCIPTVTTTWLYSTKQPAETSPEPEMMNPAGLQRPMPSASPVIILTTDKNPVVIFTAEKPPDYGVTAGPVTRDPHAPVTGNNVPAISTPVYDSPGPTTPQQQQQPSDPVTVVVRPTGVVINGNTFTDAPAAPTQTVVVSGVSFTIDPTRVVGGGATITRTATAPPTSTVLGGLQVVVSSSVAVVGGSTFSLENTPRTAVVSGQTVRIDATAVVVGGQTLAVPTVATPTEVVVAGGDLITVIGQSVLVVKSTTITYGRTGTSTTVVDDDTITFGPGGVTVHGTTLGGPSAKAGVTDFAVVGGATITRIGADVVVVGNTTFTVGPGMPTTTITFGGETITLSPRGVSVSTLDLPWPFGPTYTITPGATMTPNAAPTGGGSAEKDGAAGLRPDVPAAVTLICLAMGILFLGI</sequence>
<proteinExistence type="predicted"/>
<reference evidence="3" key="1">
    <citation type="submission" date="2023-06" db="EMBL/GenBank/DDBJ databases">
        <title>Genome-scale phylogeny and comparative genomics of the fungal order Sordariales.</title>
        <authorList>
            <consortium name="Lawrence Berkeley National Laboratory"/>
            <person name="Hensen N."/>
            <person name="Bonometti L."/>
            <person name="Westerberg I."/>
            <person name="Brannstrom I.O."/>
            <person name="Guillou S."/>
            <person name="Cros-Aarteil S."/>
            <person name="Calhoun S."/>
            <person name="Haridas S."/>
            <person name="Kuo A."/>
            <person name="Mondo S."/>
            <person name="Pangilinan J."/>
            <person name="Riley R."/>
            <person name="LaButti K."/>
            <person name="Andreopoulos B."/>
            <person name="Lipzen A."/>
            <person name="Chen C."/>
            <person name="Yanf M."/>
            <person name="Daum C."/>
            <person name="Ng V."/>
            <person name="Clum A."/>
            <person name="Steindorff A."/>
            <person name="Ohm R."/>
            <person name="Martin F."/>
            <person name="Silar P."/>
            <person name="Natvig D."/>
            <person name="Lalanne C."/>
            <person name="Gautier V."/>
            <person name="Ament-velasquez S.L."/>
            <person name="Kruys A."/>
            <person name="Hutchinson M.I."/>
            <person name="Powell A.J."/>
            <person name="Barry K."/>
            <person name="Miller A.N."/>
            <person name="Grigoriev I.V."/>
            <person name="Debuchy R."/>
            <person name="Gladieux P."/>
            <person name="Thoren M.H."/>
            <person name="Johannesson H."/>
        </authorList>
    </citation>
    <scope>NUCLEOTIDE SEQUENCE</scope>
    <source>
        <strain evidence="3">SMH3187-1</strain>
    </source>
</reference>
<feature type="signal peptide" evidence="2">
    <location>
        <begin position="1"/>
        <end position="21"/>
    </location>
</feature>
<evidence type="ECO:0000313" key="3">
    <source>
        <dbReference type="EMBL" id="KAK0743601.1"/>
    </source>
</evidence>
<feature type="compositionally biased region" description="Polar residues" evidence="1">
    <location>
        <begin position="32"/>
        <end position="52"/>
    </location>
</feature>
<protein>
    <submittedName>
        <fullName evidence="3">Uncharacterized protein</fullName>
    </submittedName>
</protein>
<organism evidence="3 4">
    <name type="scientific">Schizothecium vesticola</name>
    <dbReference type="NCBI Taxonomy" id="314040"/>
    <lineage>
        <taxon>Eukaryota</taxon>
        <taxon>Fungi</taxon>
        <taxon>Dikarya</taxon>
        <taxon>Ascomycota</taxon>
        <taxon>Pezizomycotina</taxon>
        <taxon>Sordariomycetes</taxon>
        <taxon>Sordariomycetidae</taxon>
        <taxon>Sordariales</taxon>
        <taxon>Schizotheciaceae</taxon>
        <taxon>Schizothecium</taxon>
    </lineage>
</organism>
<dbReference type="EMBL" id="JAUKUD010000005">
    <property type="protein sequence ID" value="KAK0743601.1"/>
    <property type="molecule type" value="Genomic_DNA"/>
</dbReference>
<keyword evidence="2" id="KW-0732">Signal</keyword>
<gene>
    <name evidence="3" type="ORF">B0T18DRAFT_187047</name>
</gene>
<feature type="region of interest" description="Disordered" evidence="1">
    <location>
        <begin position="687"/>
        <end position="706"/>
    </location>
</feature>
<dbReference type="Proteomes" id="UP001172155">
    <property type="component" value="Unassembled WGS sequence"/>
</dbReference>
<feature type="chain" id="PRO_5041292426" evidence="2">
    <location>
        <begin position="22"/>
        <end position="732"/>
    </location>
</feature>
<comment type="caution">
    <text evidence="3">The sequence shown here is derived from an EMBL/GenBank/DDBJ whole genome shotgun (WGS) entry which is preliminary data.</text>
</comment>
<feature type="compositionally biased region" description="Polar residues" evidence="1">
    <location>
        <begin position="234"/>
        <end position="246"/>
    </location>
</feature>
<feature type="region of interest" description="Disordered" evidence="1">
    <location>
        <begin position="218"/>
        <end position="247"/>
    </location>
</feature>
<feature type="region of interest" description="Disordered" evidence="1">
    <location>
        <begin position="117"/>
        <end position="159"/>
    </location>
</feature>
<name>A0AA40EQE7_9PEZI</name>